<evidence type="ECO:0000313" key="2">
    <source>
        <dbReference type="EMBL" id="GAN66136.1"/>
    </source>
</evidence>
<dbReference type="EMBL" id="BAMX01000016">
    <property type="protein sequence ID" value="GAN66136.1"/>
    <property type="molecule type" value="Genomic_DNA"/>
</dbReference>
<gene>
    <name evidence="2" type="ORF">Abor_016_017</name>
</gene>
<evidence type="ECO:0000259" key="1">
    <source>
        <dbReference type="Pfam" id="PF05598"/>
    </source>
</evidence>
<dbReference type="Pfam" id="PF05598">
    <property type="entry name" value="DUF772"/>
    <property type="match status" value="1"/>
</dbReference>
<accession>A0A0D6NL65</accession>
<accession>A0A6N3SY32</accession>
<comment type="caution">
    <text evidence="2">The sequence shown here is derived from an EMBL/GenBank/DDBJ whole genome shotgun (WGS) entry which is preliminary data.</text>
</comment>
<dbReference type="Proteomes" id="UP000032670">
    <property type="component" value="Unassembled WGS sequence"/>
</dbReference>
<reference evidence="2 3" key="1">
    <citation type="submission" date="2012-11" db="EMBL/GenBank/DDBJ databases">
        <title>Whole genome sequence of Acetobacter orientalis 21F-2.</title>
        <authorList>
            <person name="Azuma Y."/>
            <person name="Higashiura N."/>
            <person name="Hirakawa H."/>
            <person name="Matsushita K."/>
        </authorList>
    </citation>
    <scope>NUCLEOTIDE SEQUENCE [LARGE SCALE GENOMIC DNA]</scope>
    <source>
        <strain evidence="2 3">21F-2</strain>
    </source>
</reference>
<dbReference type="AlphaFoldDB" id="A0A0D6NL65"/>
<protein>
    <submittedName>
        <fullName evidence="2">Transposase</fullName>
    </submittedName>
</protein>
<organism evidence="2 3">
    <name type="scientific">Acetobacter orientalis</name>
    <dbReference type="NCBI Taxonomy" id="146474"/>
    <lineage>
        <taxon>Bacteria</taxon>
        <taxon>Pseudomonadati</taxon>
        <taxon>Pseudomonadota</taxon>
        <taxon>Alphaproteobacteria</taxon>
        <taxon>Acetobacterales</taxon>
        <taxon>Acetobacteraceae</taxon>
        <taxon>Acetobacter</taxon>
    </lineage>
</organism>
<sequence>MTQPGFFDVEGRLARLSGLGDQLEAFFRTVDFEMFRSELNEALVYSDGSKGGRLPFDPVLMFRILVIQMLNNLPKERTEYLINDCLSFMCFLGLGLSDRVPDTKHSLAVARTPDPGGCH</sequence>
<dbReference type="InterPro" id="IPR008490">
    <property type="entry name" value="Transposase_InsH_N"/>
</dbReference>
<proteinExistence type="predicted"/>
<name>A0A0D6NL65_9PROT</name>
<evidence type="ECO:0000313" key="3">
    <source>
        <dbReference type="Proteomes" id="UP000032670"/>
    </source>
</evidence>
<feature type="domain" description="Transposase InsH N-terminal" evidence="1">
    <location>
        <begin position="19"/>
        <end position="103"/>
    </location>
</feature>
<keyword evidence="3" id="KW-1185">Reference proteome</keyword>